<keyword evidence="3" id="KW-1185">Reference proteome</keyword>
<accession>A0A1W1I970</accession>
<dbReference type="Proteomes" id="UP000192042">
    <property type="component" value="Chromosome I"/>
</dbReference>
<dbReference type="AlphaFoldDB" id="A0A1W1I970"/>
<keyword evidence="1" id="KW-1133">Transmembrane helix</keyword>
<evidence type="ECO:0000313" key="2">
    <source>
        <dbReference type="EMBL" id="SLM49353.1"/>
    </source>
</evidence>
<keyword evidence="1" id="KW-0812">Transmembrane</keyword>
<organism evidence="2 3">
    <name type="scientific">Nitrospira japonica</name>
    <dbReference type="NCBI Taxonomy" id="1325564"/>
    <lineage>
        <taxon>Bacteria</taxon>
        <taxon>Pseudomonadati</taxon>
        <taxon>Nitrospirota</taxon>
        <taxon>Nitrospiria</taxon>
        <taxon>Nitrospirales</taxon>
        <taxon>Nitrospiraceae</taxon>
        <taxon>Nitrospira</taxon>
    </lineage>
</organism>
<dbReference type="EMBL" id="LT828648">
    <property type="protein sequence ID" value="SLM49353.1"/>
    <property type="molecule type" value="Genomic_DNA"/>
</dbReference>
<evidence type="ECO:0000313" key="3">
    <source>
        <dbReference type="Proteomes" id="UP000192042"/>
    </source>
</evidence>
<feature type="transmembrane region" description="Helical" evidence="1">
    <location>
        <begin position="22"/>
        <end position="42"/>
    </location>
</feature>
<dbReference type="RefSeq" id="WP_269457679.1">
    <property type="nucleotide sequence ID" value="NZ_LT828648.1"/>
</dbReference>
<evidence type="ECO:0000256" key="1">
    <source>
        <dbReference type="SAM" id="Phobius"/>
    </source>
</evidence>
<proteinExistence type="predicted"/>
<sequence>MDSKVVPAADQKSGSSVSLETVIAVGLFGWLALSMTLMGLGIW</sequence>
<reference evidence="2 3" key="1">
    <citation type="submission" date="2017-03" db="EMBL/GenBank/DDBJ databases">
        <authorList>
            <person name="Afonso C.L."/>
            <person name="Miller P.J."/>
            <person name="Scott M.A."/>
            <person name="Spackman E."/>
            <person name="Goraichik I."/>
            <person name="Dimitrov K.M."/>
            <person name="Suarez D.L."/>
            <person name="Swayne D.E."/>
        </authorList>
    </citation>
    <scope>NUCLEOTIDE SEQUENCE [LARGE SCALE GENOMIC DNA]</scope>
    <source>
        <strain evidence="2">Genome sequencing of Nitrospira japonica strain NJ11</strain>
    </source>
</reference>
<keyword evidence="1" id="KW-0472">Membrane</keyword>
<protein>
    <submittedName>
        <fullName evidence="2">Uncharacterized protein</fullName>
    </submittedName>
</protein>
<name>A0A1W1I970_9BACT</name>
<dbReference type="KEGG" id="nja:NSJP_3186"/>
<gene>
    <name evidence="2" type="ORF">NSJP_3186</name>
</gene>